<keyword evidence="2" id="KW-0812">Transmembrane</keyword>
<gene>
    <name evidence="4" type="ORF">GS424_016275</name>
</gene>
<accession>A0A6L7IPG0</accession>
<keyword evidence="2" id="KW-1133">Transmembrane helix</keyword>
<feature type="signal peptide" evidence="3">
    <location>
        <begin position="1"/>
        <end position="38"/>
    </location>
</feature>
<evidence type="ECO:0000256" key="2">
    <source>
        <dbReference type="SAM" id="Phobius"/>
    </source>
</evidence>
<keyword evidence="2" id="KW-0472">Membrane</keyword>
<feature type="compositionally biased region" description="Pro residues" evidence="1">
    <location>
        <begin position="515"/>
        <end position="527"/>
    </location>
</feature>
<feature type="transmembrane region" description="Helical" evidence="2">
    <location>
        <begin position="544"/>
        <end position="564"/>
    </location>
</feature>
<proteinExistence type="predicted"/>
<organism evidence="4 5">
    <name type="scientific">Eggerthella guodeyinii</name>
    <dbReference type="NCBI Taxonomy" id="2690837"/>
    <lineage>
        <taxon>Bacteria</taxon>
        <taxon>Bacillati</taxon>
        <taxon>Actinomycetota</taxon>
        <taxon>Coriobacteriia</taxon>
        <taxon>Eggerthellales</taxon>
        <taxon>Eggerthellaceae</taxon>
        <taxon>Eggerthella</taxon>
    </lineage>
</organism>
<dbReference type="Proteomes" id="UP000478463">
    <property type="component" value="Chromosome"/>
</dbReference>
<dbReference type="EMBL" id="CP063310">
    <property type="protein sequence ID" value="QOS68029.1"/>
    <property type="molecule type" value="Genomic_DNA"/>
</dbReference>
<dbReference type="AlphaFoldDB" id="A0A6L7IPG0"/>
<evidence type="ECO:0000313" key="5">
    <source>
        <dbReference type="Proteomes" id="UP000478463"/>
    </source>
</evidence>
<evidence type="ECO:0000313" key="4">
    <source>
        <dbReference type="EMBL" id="QOS68029.1"/>
    </source>
</evidence>
<sequence>MIPPVSPAKRALTLPLWSLIAIASLLALLCWTVQPAFASPAPTTVMANGVDMIAHPGSETDPIRYDAATNTLTLENALVDTPCVITNDDGTYRYGVYADGDLTVRLIGASTFAFPAYSEDNELSWVTTIGMESTDGTDKLVGLITGTGSLATQSRMMRGISCDGATTVQDATLSVQTQFECLIGDGDMSIEGSNLTFNMAYASDDPLKAGHALYQLNDAMLRIASSTVDVEAPGSLSTGIQSWGPIVIEASTVRASADNTAVYAGKENGTLAVTDSALTAASATTTAVKADAGIAFAGASHVEAASGNVYQPSAAVHTYGTVAFSLTGDGFVHATVPADAVGRHDSDSAVYAAGFLTKDEDGRIVLDAGNRIVDPAGAAVVSYRDPDMDVTSAYIARADGVDAGDVTVAVSREAKLAIEPTALSFSATAGYSDVTAQRLTLTNAGDVALRVSADPLELFVTDLPNGLELQPGQSIAVAVKPVAGLGAGSHSEKLAFSSTEGARASADAAFQVAPAPAPQPTPAPPTPHRGALAATGDGLGSASAALAALAGLGLLAAGVAARALRARRAR</sequence>
<dbReference type="RefSeq" id="WP_160941470.1">
    <property type="nucleotide sequence ID" value="NZ_CP063310.1"/>
</dbReference>
<feature type="region of interest" description="Disordered" evidence="1">
    <location>
        <begin position="514"/>
        <end position="535"/>
    </location>
</feature>
<name>A0A6L7IPG0_9ACTN</name>
<dbReference type="KEGG" id="egd:GS424_016275"/>
<evidence type="ECO:0000256" key="1">
    <source>
        <dbReference type="SAM" id="MobiDB-lite"/>
    </source>
</evidence>
<feature type="chain" id="PRO_5043624484" evidence="3">
    <location>
        <begin position="39"/>
        <end position="570"/>
    </location>
</feature>
<protein>
    <submittedName>
        <fullName evidence="4">Carbohydrate-binding domain-containing protein</fullName>
    </submittedName>
</protein>
<reference evidence="4 5" key="1">
    <citation type="submission" date="2020-10" db="EMBL/GenBank/DDBJ databases">
        <title>Eggerthella sp. nov., isolated from human feces.</title>
        <authorList>
            <person name="Yajun G."/>
        </authorList>
    </citation>
    <scope>NUCLEOTIDE SEQUENCE [LARGE SCALE GENOMIC DNA]</scope>
    <source>
        <strain evidence="4 5">HF-1101</strain>
    </source>
</reference>
<evidence type="ECO:0000256" key="3">
    <source>
        <dbReference type="SAM" id="SignalP"/>
    </source>
</evidence>
<keyword evidence="3" id="KW-0732">Signal</keyword>